<name>A0ACC0BR96_CATRO</name>
<evidence type="ECO:0000313" key="2">
    <source>
        <dbReference type="Proteomes" id="UP001060085"/>
    </source>
</evidence>
<dbReference type="EMBL" id="CM044702">
    <property type="protein sequence ID" value="KAI5675073.1"/>
    <property type="molecule type" value="Genomic_DNA"/>
</dbReference>
<evidence type="ECO:0000313" key="1">
    <source>
        <dbReference type="EMBL" id="KAI5675073.1"/>
    </source>
</evidence>
<reference evidence="2" key="1">
    <citation type="journal article" date="2023" name="Nat. Plants">
        <title>Single-cell RNA sequencing provides a high-resolution roadmap for understanding the multicellular compartmentation of specialized metabolism.</title>
        <authorList>
            <person name="Sun S."/>
            <person name="Shen X."/>
            <person name="Li Y."/>
            <person name="Li Y."/>
            <person name="Wang S."/>
            <person name="Li R."/>
            <person name="Zhang H."/>
            <person name="Shen G."/>
            <person name="Guo B."/>
            <person name="Wei J."/>
            <person name="Xu J."/>
            <person name="St-Pierre B."/>
            <person name="Chen S."/>
            <person name="Sun C."/>
        </authorList>
    </citation>
    <scope>NUCLEOTIDE SEQUENCE [LARGE SCALE GENOMIC DNA]</scope>
</reference>
<gene>
    <name evidence="1" type="ORF">M9H77_06023</name>
</gene>
<organism evidence="1 2">
    <name type="scientific">Catharanthus roseus</name>
    <name type="common">Madagascar periwinkle</name>
    <name type="synonym">Vinca rosea</name>
    <dbReference type="NCBI Taxonomy" id="4058"/>
    <lineage>
        <taxon>Eukaryota</taxon>
        <taxon>Viridiplantae</taxon>
        <taxon>Streptophyta</taxon>
        <taxon>Embryophyta</taxon>
        <taxon>Tracheophyta</taxon>
        <taxon>Spermatophyta</taxon>
        <taxon>Magnoliopsida</taxon>
        <taxon>eudicotyledons</taxon>
        <taxon>Gunneridae</taxon>
        <taxon>Pentapetalae</taxon>
        <taxon>asterids</taxon>
        <taxon>lamiids</taxon>
        <taxon>Gentianales</taxon>
        <taxon>Apocynaceae</taxon>
        <taxon>Rauvolfioideae</taxon>
        <taxon>Vinceae</taxon>
        <taxon>Catharanthinae</taxon>
        <taxon>Catharanthus</taxon>
    </lineage>
</organism>
<sequence length="1011" mass="111644">MIKTLVACHSEPKRNKMDVDDRKSLCEGTQSIKLGDRFRLDGHGPSYADFHPQVVSDVKNGPLKSKEFREEQQAQGKADEVVRYMSNLPSYLERGEKHKDKTFNVGVLEWRRLEKWQYNQRHQSCRSSPSSSNTSSFSPTEGSSSYSSRAHSCSPARQRPHHNMLDSNLNASPSKVYSHAIKTSEKMKSRELRDIPSDYLKLQQSILRTHQCFNKYTGNKPKECKSNNADPQNSSEKRRLREPENQCAASTSKGKLKVKDGELLVEKQGPDSDHVDPRSIDRQQTVVILLPKDGQEVRCPAYSNDREEIETSQRSFVHESSFKVNELSSVISQTCPLSSEADISQVKTQNKKPSSIGKESIKFPSEPSQPIPYPGRLSVSPVRDKNLEEKKAINKLKSSTHVSNPRRDIAERNHKVNEISSDVPCSFHLSSEVDLVAQPQNQADRLSSPGPKGLKFPHEVSQSMPYSCKSSVSPVRDKKLVERKSAKKLNCPTEVPKSRTGTGEDGKVRHPSPIRRLSFSMGRTGRNPSSKDSCPVQSMHPTTEISSRGAETSDLPVDSSSDKSNAPVKGRSSPLRRLLDPFLRPRAGNSDMSNDSKQRTVSQIDRGSKLSGGRGETSALHSVKVKLDLGSCKSIDIDHPSDLGKCGSTMVQALLQVAVKNGLPLFTFAVDHSSDILAATMKKLSSGRRDGSNFIYTFFVVHETKKKNGNWLTHGSKDKNHDYISDIVGQMKVSDVLNTGLPRENIVDQSRIREFVLIAANTRPADKKTSDLQANDELAAIVVKLPKMTAKPMNDSGPKKCHSKKLSTGDLKESPQEVCGHFDFKAIEGSGSFSRSIDLLGLTVILPGGNHGVPVKGKPSSLIERWRRGGTCDCGGWDMGCRLRVFANAAQLDSGFSNRSQPPAGKLKLYSQEQMADGKPIFSLSPFKDEIYSVEFDSSLKLLQAFSICIAVLNGLKPSEFTDLSCFSEKKSSDEETPLSSIDGAKVSNRDLEEIPSSFIARPPGSPVARV</sequence>
<dbReference type="Proteomes" id="UP001060085">
    <property type="component" value="Linkage Group LG02"/>
</dbReference>
<keyword evidence="2" id="KW-1185">Reference proteome</keyword>
<protein>
    <submittedName>
        <fullName evidence="1">Uncharacterized protein</fullName>
    </submittedName>
</protein>
<accession>A0ACC0BR96</accession>
<comment type="caution">
    <text evidence="1">The sequence shown here is derived from an EMBL/GenBank/DDBJ whole genome shotgun (WGS) entry which is preliminary data.</text>
</comment>
<proteinExistence type="predicted"/>